<sequence>MPNRRIDSRRIKIHRNYTVEEAAKTLGVHKNTVRSWIRQGLPTLDERRPTLLLGKDIRAFLDAKKATRKRRLLPGQFYCLKCREPRAPYAGVADYFASSATGGNLVGLCPQCEKIMNRRTTLTKLEETKGALDVTFKTPSTARRREDPSPSQLCLQIGNNADEAGPRFDCGD</sequence>
<dbReference type="AlphaFoldDB" id="A0A2J7TFR8"/>
<dbReference type="SUPFAM" id="SSF46955">
    <property type="entry name" value="Putative DNA-binding domain"/>
    <property type="match status" value="1"/>
</dbReference>
<evidence type="ECO:0000259" key="2">
    <source>
        <dbReference type="Pfam" id="PF12728"/>
    </source>
</evidence>
<evidence type="ECO:0000256" key="1">
    <source>
        <dbReference type="SAM" id="MobiDB-lite"/>
    </source>
</evidence>
<evidence type="ECO:0000313" key="3">
    <source>
        <dbReference type="EMBL" id="PNG25609.1"/>
    </source>
</evidence>
<dbReference type="RefSeq" id="WP_102844154.1">
    <property type="nucleotide sequence ID" value="NZ_PDZR01000014.1"/>
</dbReference>
<reference evidence="3 4" key="1">
    <citation type="submission" date="2017-10" db="EMBL/GenBank/DDBJ databases">
        <title>Genome announcement of Methylocella silvestris TVC from permafrost.</title>
        <authorList>
            <person name="Wang J."/>
            <person name="Geng K."/>
            <person name="Ul-Haque F."/>
            <person name="Crombie A.T."/>
            <person name="Street L.E."/>
            <person name="Wookey P.A."/>
            <person name="Murrell J.C."/>
            <person name="Pratscher J."/>
        </authorList>
    </citation>
    <scope>NUCLEOTIDE SEQUENCE [LARGE SCALE GENOMIC DNA]</scope>
    <source>
        <strain evidence="3 4">TVC</strain>
    </source>
</reference>
<dbReference type="Gene3D" id="1.10.10.10">
    <property type="entry name" value="Winged helix-like DNA-binding domain superfamily/Winged helix DNA-binding domain"/>
    <property type="match status" value="1"/>
</dbReference>
<dbReference type="EMBL" id="PDZR01000014">
    <property type="protein sequence ID" value="PNG25609.1"/>
    <property type="molecule type" value="Genomic_DNA"/>
</dbReference>
<dbReference type="InterPro" id="IPR041657">
    <property type="entry name" value="HTH_17"/>
</dbReference>
<feature type="domain" description="Helix-turn-helix" evidence="2">
    <location>
        <begin position="17"/>
        <end position="63"/>
    </location>
</feature>
<name>A0A2J7TFR8_METSI</name>
<dbReference type="InterPro" id="IPR036388">
    <property type="entry name" value="WH-like_DNA-bd_sf"/>
</dbReference>
<comment type="caution">
    <text evidence="3">The sequence shown here is derived from an EMBL/GenBank/DDBJ whole genome shotgun (WGS) entry which is preliminary data.</text>
</comment>
<dbReference type="OrthoDB" id="8546410at2"/>
<proteinExistence type="predicted"/>
<dbReference type="InterPro" id="IPR009061">
    <property type="entry name" value="DNA-bd_dom_put_sf"/>
</dbReference>
<protein>
    <submittedName>
        <fullName evidence="3">DNA-binding protein</fullName>
    </submittedName>
</protein>
<dbReference type="GO" id="GO:0003677">
    <property type="term" value="F:DNA binding"/>
    <property type="evidence" value="ECO:0007669"/>
    <property type="project" value="UniProtKB-KW"/>
</dbReference>
<dbReference type="Pfam" id="PF12728">
    <property type="entry name" value="HTH_17"/>
    <property type="match status" value="1"/>
</dbReference>
<evidence type="ECO:0000313" key="4">
    <source>
        <dbReference type="Proteomes" id="UP000236286"/>
    </source>
</evidence>
<feature type="region of interest" description="Disordered" evidence="1">
    <location>
        <begin position="136"/>
        <end position="157"/>
    </location>
</feature>
<gene>
    <name evidence="3" type="ORF">CR492_12865</name>
</gene>
<keyword evidence="3" id="KW-0238">DNA-binding</keyword>
<accession>A0A2J7TFR8</accession>
<organism evidence="3 4">
    <name type="scientific">Methylocella silvestris</name>
    <dbReference type="NCBI Taxonomy" id="199596"/>
    <lineage>
        <taxon>Bacteria</taxon>
        <taxon>Pseudomonadati</taxon>
        <taxon>Pseudomonadota</taxon>
        <taxon>Alphaproteobacteria</taxon>
        <taxon>Hyphomicrobiales</taxon>
        <taxon>Beijerinckiaceae</taxon>
        <taxon>Methylocella</taxon>
    </lineage>
</organism>
<dbReference type="Proteomes" id="UP000236286">
    <property type="component" value="Unassembled WGS sequence"/>
</dbReference>